<protein>
    <submittedName>
        <fullName evidence="1">Uncharacterized protein</fullName>
    </submittedName>
</protein>
<dbReference type="AlphaFoldDB" id="A0AAV2HTD9"/>
<dbReference type="EMBL" id="CAXITT010000211">
    <property type="protein sequence ID" value="CAL1535809.1"/>
    <property type="molecule type" value="Genomic_DNA"/>
</dbReference>
<accession>A0AAV2HTD9</accession>
<dbReference type="Proteomes" id="UP001497497">
    <property type="component" value="Unassembled WGS sequence"/>
</dbReference>
<organism evidence="1 2">
    <name type="scientific">Lymnaea stagnalis</name>
    <name type="common">Great pond snail</name>
    <name type="synonym">Helix stagnalis</name>
    <dbReference type="NCBI Taxonomy" id="6523"/>
    <lineage>
        <taxon>Eukaryota</taxon>
        <taxon>Metazoa</taxon>
        <taxon>Spiralia</taxon>
        <taxon>Lophotrochozoa</taxon>
        <taxon>Mollusca</taxon>
        <taxon>Gastropoda</taxon>
        <taxon>Heterobranchia</taxon>
        <taxon>Euthyneura</taxon>
        <taxon>Panpulmonata</taxon>
        <taxon>Hygrophila</taxon>
        <taxon>Lymnaeoidea</taxon>
        <taxon>Lymnaeidae</taxon>
        <taxon>Lymnaea</taxon>
    </lineage>
</organism>
<sequence>MKSFEMAEDQRPAIARELADFKKQAWKEYDMLYAEMEFTSERAAMMHQHEASRHDQKSFYVESAAEVMGVSSVASLGIGLVRKANLLGSRLGVAGLIGLPLAVVLEFAGKGRSRTLPTLYDKADRHKKAAAGWQRLARLTQSYRILIDDPRYDAVQYAEWYKELVQAQEEISNIVGVPESTVRLFDDPKEVVQPLRQNKLLFQRYLDMQSGKEEIVNGDG</sequence>
<comment type="caution">
    <text evidence="1">The sequence shown here is derived from an EMBL/GenBank/DDBJ whole genome shotgun (WGS) entry which is preliminary data.</text>
</comment>
<proteinExistence type="predicted"/>
<evidence type="ECO:0000313" key="1">
    <source>
        <dbReference type="EMBL" id="CAL1535809.1"/>
    </source>
</evidence>
<keyword evidence="2" id="KW-1185">Reference proteome</keyword>
<reference evidence="1 2" key="1">
    <citation type="submission" date="2024-04" db="EMBL/GenBank/DDBJ databases">
        <authorList>
            <consortium name="Genoscope - CEA"/>
            <person name="William W."/>
        </authorList>
    </citation>
    <scope>NUCLEOTIDE SEQUENCE [LARGE SCALE GENOMIC DNA]</scope>
</reference>
<name>A0AAV2HTD9_LYMST</name>
<gene>
    <name evidence="1" type="ORF">GSLYS_00009769001</name>
</gene>
<evidence type="ECO:0000313" key="2">
    <source>
        <dbReference type="Proteomes" id="UP001497497"/>
    </source>
</evidence>